<dbReference type="Proteomes" id="UP000563151">
    <property type="component" value="Unassembled WGS sequence"/>
</dbReference>
<dbReference type="RefSeq" id="WP_035147748.1">
    <property type="nucleotide sequence ID" value="NZ_JAAZWO010000004.1"/>
</dbReference>
<dbReference type="EMBL" id="JAAZWO010000004">
    <property type="protein sequence ID" value="MBC2396999.1"/>
    <property type="molecule type" value="Genomic_DNA"/>
</dbReference>
<organism evidence="3 4">
    <name type="scientific">Clostridium tetanomorphum</name>
    <dbReference type="NCBI Taxonomy" id="1553"/>
    <lineage>
        <taxon>Bacteria</taxon>
        <taxon>Bacillati</taxon>
        <taxon>Bacillota</taxon>
        <taxon>Clostridia</taxon>
        <taxon>Eubacteriales</taxon>
        <taxon>Clostridiaceae</taxon>
        <taxon>Clostridium</taxon>
    </lineage>
</organism>
<dbReference type="Pfam" id="PF13561">
    <property type="entry name" value="adh_short_C2"/>
    <property type="match status" value="1"/>
</dbReference>
<dbReference type="GO" id="GO:0008206">
    <property type="term" value="P:bile acid metabolic process"/>
    <property type="evidence" value="ECO:0007669"/>
    <property type="project" value="UniProtKB-ARBA"/>
</dbReference>
<dbReference type="CDD" id="cd05355">
    <property type="entry name" value="SDR_c1"/>
    <property type="match status" value="1"/>
</dbReference>
<dbReference type="PRINTS" id="PR00080">
    <property type="entry name" value="SDRFAMILY"/>
</dbReference>
<dbReference type="InterPro" id="IPR036291">
    <property type="entry name" value="NAD(P)-bd_dom_sf"/>
</dbReference>
<gene>
    <name evidence="3" type="ORF">HGG79_04280</name>
</gene>
<keyword evidence="4" id="KW-1185">Reference proteome</keyword>
<dbReference type="SUPFAM" id="SSF51735">
    <property type="entry name" value="NAD(P)-binding Rossmann-fold domains"/>
    <property type="match status" value="1"/>
</dbReference>
<comment type="caution">
    <text evidence="3">The sequence shown here is derived from an EMBL/GenBank/DDBJ whole genome shotgun (WGS) entry which is preliminary data.</text>
</comment>
<evidence type="ECO:0000313" key="3">
    <source>
        <dbReference type="EMBL" id="MBC2396999.1"/>
    </source>
</evidence>
<dbReference type="AlphaFoldDB" id="A0A923IZT5"/>
<protein>
    <submittedName>
        <fullName evidence="3">SDR family oxidoreductase</fullName>
    </submittedName>
</protein>
<name>A0A923IZT5_CLOTT</name>
<dbReference type="PANTHER" id="PTHR48107">
    <property type="entry name" value="NADPH-DEPENDENT ALDEHYDE REDUCTASE-LIKE PROTEIN, CHLOROPLASTIC-RELATED"/>
    <property type="match status" value="1"/>
</dbReference>
<evidence type="ECO:0000313" key="4">
    <source>
        <dbReference type="Proteomes" id="UP000563151"/>
    </source>
</evidence>
<dbReference type="InterPro" id="IPR002347">
    <property type="entry name" value="SDR_fam"/>
</dbReference>
<keyword evidence="2" id="KW-0560">Oxidoreductase</keyword>
<dbReference type="NCBIfam" id="NF005214">
    <property type="entry name" value="PRK06701.1"/>
    <property type="match status" value="1"/>
</dbReference>
<dbReference type="Gene3D" id="3.40.50.720">
    <property type="entry name" value="NAD(P)-binding Rossmann-like Domain"/>
    <property type="match status" value="1"/>
</dbReference>
<dbReference type="GO" id="GO:0016614">
    <property type="term" value="F:oxidoreductase activity, acting on CH-OH group of donors"/>
    <property type="evidence" value="ECO:0007669"/>
    <property type="project" value="UniProtKB-ARBA"/>
</dbReference>
<evidence type="ECO:0000256" key="1">
    <source>
        <dbReference type="ARBA" id="ARBA00006484"/>
    </source>
</evidence>
<proteinExistence type="inferred from homology"/>
<dbReference type="PANTHER" id="PTHR48107:SF16">
    <property type="entry name" value="NADPH-DEPENDENT ALDEHYDE REDUCTASE 1, CHLOROPLASTIC"/>
    <property type="match status" value="1"/>
</dbReference>
<comment type="similarity">
    <text evidence="1">Belongs to the short-chain dehydrogenases/reductases (SDR) family.</text>
</comment>
<accession>A0A923IZT5</accession>
<dbReference type="FunFam" id="3.40.50.720:FF:000084">
    <property type="entry name" value="Short-chain dehydrogenase reductase"/>
    <property type="match status" value="1"/>
</dbReference>
<dbReference type="PROSITE" id="PS00061">
    <property type="entry name" value="ADH_SHORT"/>
    <property type="match status" value="1"/>
</dbReference>
<sequence>MDKELDFINSFPKSIPAQKQTKHPGIECTMNPRPIFDNTNYKASNKLQDKVALITGGDSGIGRAVAVAYAKEGANLAIVYYDEHEDAEETKKIIEGLGRKCLLIPGDITDSKFCNNVIQKTINEFKSLHILVNNAAVQYAQNSIEDITDEQLEKTFKTNIFSMFYLVRAAMPYLKEGSSIINTASITAYKGNERLIDYSSSKGAIVSFTRSMAISLANMGIRVNAIAPGPIWTPLIPSSFEAAEVATFGNDTSLKRPGQPVELAGAYVFLASNDASFITGEIIHLNGGKIVNA</sequence>
<evidence type="ECO:0000256" key="2">
    <source>
        <dbReference type="ARBA" id="ARBA00023002"/>
    </source>
</evidence>
<reference evidence="3 4" key="1">
    <citation type="submission" date="2020-04" db="EMBL/GenBank/DDBJ databases">
        <title>Genomic insights into acetone-butanol-ethanol (ABE) fermentation by sequencing solventogenic clostridia strains.</title>
        <authorList>
            <person name="Brown S."/>
        </authorList>
    </citation>
    <scope>NUCLEOTIDE SEQUENCE [LARGE SCALE GENOMIC DNA]</scope>
    <source>
        <strain evidence="3 4">DJ011</strain>
    </source>
</reference>
<dbReference type="InterPro" id="IPR020904">
    <property type="entry name" value="Sc_DH/Rdtase_CS"/>
</dbReference>
<dbReference type="PRINTS" id="PR00081">
    <property type="entry name" value="GDHRDH"/>
</dbReference>